<sequence length="152" mass="17101">MAGAPAEARREELCAWLTANNIRPKDVPLDADLYLAPHPDGTVHIHYEAFHLTADGHRHLDERGEKAAIERRSTPLLVDPPDWWEPYRKPTRQQLLDVIGKIRALHKPQPDGSGFPDSNHCGTCSQDGGDGYQYLVPWPCPTIRIIENEVNP</sequence>
<organism evidence="1 2">
    <name type="scientific">Streptomyces leeuwenhoekii</name>
    <dbReference type="NCBI Taxonomy" id="1437453"/>
    <lineage>
        <taxon>Bacteria</taxon>
        <taxon>Bacillati</taxon>
        <taxon>Actinomycetota</taxon>
        <taxon>Actinomycetes</taxon>
        <taxon>Kitasatosporales</taxon>
        <taxon>Streptomycetaceae</taxon>
        <taxon>Streptomyces</taxon>
    </lineage>
</organism>
<dbReference type="KEGG" id="sle:sle1_080"/>
<accession>A0A0F7VPG3</accession>
<dbReference type="EMBL" id="LN831788">
    <property type="protein sequence ID" value="CQR59247.1"/>
    <property type="molecule type" value="Genomic_DNA"/>
</dbReference>
<proteinExistence type="predicted"/>
<gene>
    <name evidence="1" type="ORF">sle1_080</name>
</gene>
<name>A0A0F7VPG3_STRLW</name>
<dbReference type="RefSeq" id="WP_047121280.1">
    <property type="nucleotide sequence ID" value="NZ_LN831788.1"/>
</dbReference>
<evidence type="ECO:0000313" key="2">
    <source>
        <dbReference type="Proteomes" id="UP000035016"/>
    </source>
</evidence>
<dbReference type="Proteomes" id="UP000035016">
    <property type="component" value="Plasmid pSLE1"/>
</dbReference>
<reference evidence="2" key="1">
    <citation type="submission" date="2015-02" db="EMBL/GenBank/DDBJ databases">
        <authorList>
            <person name="Gomez-Escribano P.J."/>
        </authorList>
    </citation>
    <scope>NUCLEOTIDE SEQUENCE [LARGE SCALE GENOMIC DNA]</scope>
    <source>
        <strain evidence="2">C34 (DSM 42122 / NRRL B-24963)</strain>
        <plasmid evidence="2">pSLE1</plasmid>
    </source>
</reference>
<protein>
    <submittedName>
        <fullName evidence="1">Sle1_080 protein</fullName>
    </submittedName>
</protein>
<dbReference type="AlphaFoldDB" id="A0A0F7VPG3"/>
<geneLocation type="plasmid" evidence="1 2">
    <name>pSLE1</name>
</geneLocation>
<keyword evidence="1" id="KW-0614">Plasmid</keyword>
<evidence type="ECO:0000313" key="1">
    <source>
        <dbReference type="EMBL" id="CQR59247.1"/>
    </source>
</evidence>
<dbReference type="PATRIC" id="fig|1437453.6.peg.7206"/>